<keyword evidence="2 6" id="KW-0812">Transmembrane</keyword>
<dbReference type="NCBIfam" id="NF037961">
    <property type="entry name" value="RodA_shape"/>
    <property type="match status" value="1"/>
</dbReference>
<dbReference type="GO" id="GO:0032153">
    <property type="term" value="C:cell division site"/>
    <property type="evidence" value="ECO:0007669"/>
    <property type="project" value="TreeGrafter"/>
</dbReference>
<evidence type="ECO:0000256" key="4">
    <source>
        <dbReference type="ARBA" id="ARBA00022989"/>
    </source>
</evidence>
<sequence length="393" mass="42843">MAIAALALLVIGLLMVFSATTVPGAHQGLWVRQLLWLGFALCAAWVAAAIHYRAYESLAYPLYLLSLVLLAAVLVVGTSAMGAKRWLDLGPLRFQPSEIAKIATVFVLARRFDAPRLDLTRLRHWLVPLLITSIPFALVAKEPDLGTSLAFPVILIAMYYWAGMPLGQLALGLSPMLNVLLFFLTGSLWWFGALFVGLVAAVRPKLSSLLVVLALNGAVAYTMPHLWEHLHDYQKRRIQTFLNPGQDPYGAGYQLIQSKIAVGSGGFVGKGFLRGTQKALAFLPMRHTDFIYSVVGEELGFLGALTVVILYAIVVLRGFRLALAARNGFASLMTVGLVSALFYHIMVNILMTIGWAPVTGLPLPLISYGGTALLVNCVQLGLLQNVALRRQEY</sequence>
<feature type="transmembrane region" description="Helical" evidence="6">
    <location>
        <begin position="209"/>
        <end position="227"/>
    </location>
</feature>
<keyword evidence="4 6" id="KW-1133">Transmembrane helix</keyword>
<evidence type="ECO:0000313" key="7">
    <source>
        <dbReference type="EMBL" id="TMQ66434.1"/>
    </source>
</evidence>
<dbReference type="InterPro" id="IPR011923">
    <property type="entry name" value="RodA/MrdB"/>
</dbReference>
<gene>
    <name evidence="7" type="primary">rodA</name>
    <name evidence="7" type="ORF">E6K78_06480</name>
</gene>
<evidence type="ECO:0000313" key="8">
    <source>
        <dbReference type="Proteomes" id="UP000316609"/>
    </source>
</evidence>
<evidence type="ECO:0000256" key="1">
    <source>
        <dbReference type="ARBA" id="ARBA00004141"/>
    </source>
</evidence>
<dbReference type="PANTHER" id="PTHR30474:SF1">
    <property type="entry name" value="PEPTIDOGLYCAN GLYCOSYLTRANSFERASE MRDB"/>
    <property type="match status" value="1"/>
</dbReference>
<dbReference type="AlphaFoldDB" id="A0A538TS42"/>
<dbReference type="EMBL" id="VBOY01000057">
    <property type="protein sequence ID" value="TMQ66434.1"/>
    <property type="molecule type" value="Genomic_DNA"/>
</dbReference>
<evidence type="ECO:0000256" key="5">
    <source>
        <dbReference type="ARBA" id="ARBA00023136"/>
    </source>
</evidence>
<protein>
    <submittedName>
        <fullName evidence="7">Rod shape-determining protein RodA</fullName>
    </submittedName>
</protein>
<feature type="transmembrane region" description="Helical" evidence="6">
    <location>
        <begin position="365"/>
        <end position="383"/>
    </location>
</feature>
<proteinExistence type="predicted"/>
<dbReference type="GO" id="GO:0008360">
    <property type="term" value="P:regulation of cell shape"/>
    <property type="evidence" value="ECO:0007669"/>
    <property type="project" value="UniProtKB-KW"/>
</dbReference>
<dbReference type="GO" id="GO:0005886">
    <property type="term" value="C:plasma membrane"/>
    <property type="evidence" value="ECO:0007669"/>
    <property type="project" value="TreeGrafter"/>
</dbReference>
<keyword evidence="3" id="KW-0133">Cell shape</keyword>
<dbReference type="PANTHER" id="PTHR30474">
    <property type="entry name" value="CELL CYCLE PROTEIN"/>
    <property type="match status" value="1"/>
</dbReference>
<feature type="transmembrane region" description="Helical" evidence="6">
    <location>
        <begin position="179"/>
        <end position="202"/>
    </location>
</feature>
<feature type="transmembrane region" description="Helical" evidence="6">
    <location>
        <begin position="122"/>
        <end position="140"/>
    </location>
</feature>
<evidence type="ECO:0000256" key="3">
    <source>
        <dbReference type="ARBA" id="ARBA00022960"/>
    </source>
</evidence>
<dbReference type="GO" id="GO:0015648">
    <property type="term" value="F:lipid-linked peptidoglycan transporter activity"/>
    <property type="evidence" value="ECO:0007669"/>
    <property type="project" value="TreeGrafter"/>
</dbReference>
<comment type="caution">
    <text evidence="7">The sequence shown here is derived from an EMBL/GenBank/DDBJ whole genome shotgun (WGS) entry which is preliminary data.</text>
</comment>
<evidence type="ECO:0000256" key="2">
    <source>
        <dbReference type="ARBA" id="ARBA00022692"/>
    </source>
</evidence>
<accession>A0A538TS42</accession>
<feature type="transmembrane region" description="Helical" evidence="6">
    <location>
        <begin position="34"/>
        <end position="55"/>
    </location>
</feature>
<dbReference type="NCBIfam" id="TIGR02210">
    <property type="entry name" value="rodA_shape"/>
    <property type="match status" value="1"/>
</dbReference>
<name>A0A538TS42_UNCEI</name>
<feature type="transmembrane region" description="Helical" evidence="6">
    <location>
        <begin position="290"/>
        <end position="316"/>
    </location>
</feature>
<comment type="subcellular location">
    <subcellularLocation>
        <location evidence="1">Membrane</location>
        <topology evidence="1">Multi-pass membrane protein</topology>
    </subcellularLocation>
</comment>
<dbReference type="GO" id="GO:0051301">
    <property type="term" value="P:cell division"/>
    <property type="evidence" value="ECO:0007669"/>
    <property type="project" value="InterPro"/>
</dbReference>
<dbReference type="InterPro" id="IPR001182">
    <property type="entry name" value="FtsW/RodA"/>
</dbReference>
<evidence type="ECO:0000256" key="6">
    <source>
        <dbReference type="SAM" id="Phobius"/>
    </source>
</evidence>
<dbReference type="Proteomes" id="UP000316609">
    <property type="component" value="Unassembled WGS sequence"/>
</dbReference>
<reference evidence="7 8" key="1">
    <citation type="journal article" date="2019" name="Nat. Microbiol.">
        <title>Mediterranean grassland soil C-N compound turnover is dependent on rainfall and depth, and is mediated by genomically divergent microorganisms.</title>
        <authorList>
            <person name="Diamond S."/>
            <person name="Andeer P.F."/>
            <person name="Li Z."/>
            <person name="Crits-Christoph A."/>
            <person name="Burstein D."/>
            <person name="Anantharaman K."/>
            <person name="Lane K.R."/>
            <person name="Thomas B.C."/>
            <person name="Pan C."/>
            <person name="Northen T.R."/>
            <person name="Banfield J.F."/>
        </authorList>
    </citation>
    <scope>NUCLEOTIDE SEQUENCE [LARGE SCALE GENOMIC DNA]</scope>
    <source>
        <strain evidence="7">WS_8</strain>
    </source>
</reference>
<feature type="transmembrane region" description="Helical" evidence="6">
    <location>
        <begin position="62"/>
        <end position="83"/>
    </location>
</feature>
<organism evidence="7 8">
    <name type="scientific">Eiseniibacteriota bacterium</name>
    <dbReference type="NCBI Taxonomy" id="2212470"/>
    <lineage>
        <taxon>Bacteria</taxon>
        <taxon>Candidatus Eiseniibacteriota</taxon>
    </lineage>
</organism>
<feature type="transmembrane region" description="Helical" evidence="6">
    <location>
        <begin position="149"/>
        <end position="173"/>
    </location>
</feature>
<keyword evidence="5 6" id="KW-0472">Membrane</keyword>
<dbReference type="Pfam" id="PF01098">
    <property type="entry name" value="FTSW_RODA_SPOVE"/>
    <property type="match status" value="2"/>
</dbReference>
<feature type="transmembrane region" description="Helical" evidence="6">
    <location>
        <begin position="328"/>
        <end position="353"/>
    </location>
</feature>